<keyword evidence="4" id="KW-1185">Reference proteome</keyword>
<comment type="caution">
    <text evidence="3">The sequence shown here is derived from an EMBL/GenBank/DDBJ whole genome shotgun (WGS) entry which is preliminary data.</text>
</comment>
<proteinExistence type="predicted"/>
<dbReference type="InterPro" id="IPR036366">
    <property type="entry name" value="PGBDSf"/>
</dbReference>
<evidence type="ECO:0000313" key="3">
    <source>
        <dbReference type="EMBL" id="VUX45434.1"/>
    </source>
</evidence>
<dbReference type="Proteomes" id="UP000326641">
    <property type="component" value="Unassembled WGS sequence"/>
</dbReference>
<dbReference type="InterPro" id="IPR002477">
    <property type="entry name" value="Peptidoglycan-bd-like"/>
</dbReference>
<evidence type="ECO:0000313" key="4">
    <source>
        <dbReference type="Proteomes" id="UP000326641"/>
    </source>
</evidence>
<dbReference type="SUPFAM" id="SSF47090">
    <property type="entry name" value="PGBD-like"/>
    <property type="match status" value="1"/>
</dbReference>
<feature type="region of interest" description="Disordered" evidence="1">
    <location>
        <begin position="78"/>
        <end position="123"/>
    </location>
</feature>
<sequence>MRNAVFVLAVALILVGLVARFTTDQAPESPPAVAKLGYVVLESRSVLQPQVTVQAEPAVANQGQQKPSVAEAALAIASPPIETAPGKREGATPRRHAKSEAALAPSVSAKAPADGTHVPPAPDSAQEVLLARPLEPVADPDSALPPTAAGARTPPLKQPLASAGPAAPAVAANASPPLTRPSAEVREAQALLARLGYDAGAPDGIAGPRTQSAVLAYQAANILPADGVVSAALLARLRQEETALRTLPPPPPEPEQAAESTWSALVNDLSYRIDRLFGRELDSVKRPDQLRAHCRANRDAWAYDSGRDKLIFCGSEDGTYAERTDPQPLGR</sequence>
<accession>A0A564WD60</accession>
<feature type="region of interest" description="Disordered" evidence="1">
    <location>
        <begin position="137"/>
        <end position="163"/>
    </location>
</feature>
<dbReference type="Gene3D" id="1.10.101.10">
    <property type="entry name" value="PGBD-like superfamily/PGBD"/>
    <property type="match status" value="1"/>
</dbReference>
<name>A0A564WD60_9PROT</name>
<protein>
    <recommendedName>
        <fullName evidence="2">Peptidoglycan binding-like domain-containing protein</fullName>
    </recommendedName>
</protein>
<dbReference type="InterPro" id="IPR036365">
    <property type="entry name" value="PGBD-like_sf"/>
</dbReference>
<organism evidence="3 4">
    <name type="scientific">Candidatus Defluviicoccus seviourii</name>
    <dbReference type="NCBI Taxonomy" id="2565273"/>
    <lineage>
        <taxon>Bacteria</taxon>
        <taxon>Pseudomonadati</taxon>
        <taxon>Pseudomonadota</taxon>
        <taxon>Alphaproteobacteria</taxon>
        <taxon>Rhodospirillales</taxon>
        <taxon>Rhodospirillaceae</taxon>
        <taxon>Defluviicoccus</taxon>
    </lineage>
</organism>
<feature type="domain" description="Peptidoglycan binding-like" evidence="2">
    <location>
        <begin position="182"/>
        <end position="237"/>
    </location>
</feature>
<gene>
    <name evidence="3" type="ORF">DF3PA_120036</name>
</gene>
<evidence type="ECO:0000259" key="2">
    <source>
        <dbReference type="Pfam" id="PF01471"/>
    </source>
</evidence>
<dbReference type="EMBL" id="UXAT02000004">
    <property type="protein sequence ID" value="VUX45434.1"/>
    <property type="molecule type" value="Genomic_DNA"/>
</dbReference>
<dbReference type="Pfam" id="PF01471">
    <property type="entry name" value="PG_binding_1"/>
    <property type="match status" value="1"/>
</dbReference>
<dbReference type="AlphaFoldDB" id="A0A564WD60"/>
<evidence type="ECO:0000256" key="1">
    <source>
        <dbReference type="SAM" id="MobiDB-lite"/>
    </source>
</evidence>
<reference evidence="3" key="1">
    <citation type="submission" date="2018-11" db="EMBL/GenBank/DDBJ databases">
        <authorList>
            <person name="Onetto C."/>
        </authorList>
    </citation>
    <scope>NUCLEOTIDE SEQUENCE [LARGE SCALE GENOMIC DNA]</scope>
</reference>